<dbReference type="SUPFAM" id="SSF48008">
    <property type="entry name" value="GntR ligand-binding domain-like"/>
    <property type="match status" value="1"/>
</dbReference>
<evidence type="ECO:0000256" key="2">
    <source>
        <dbReference type="ARBA" id="ARBA00023125"/>
    </source>
</evidence>
<dbReference type="PANTHER" id="PTHR43537:SF5">
    <property type="entry name" value="UXU OPERON TRANSCRIPTIONAL REGULATOR"/>
    <property type="match status" value="1"/>
</dbReference>
<dbReference type="SUPFAM" id="SSF46785">
    <property type="entry name" value="Winged helix' DNA-binding domain"/>
    <property type="match status" value="1"/>
</dbReference>
<keyword evidence="3" id="KW-0804">Transcription</keyword>
<feature type="domain" description="HTH gntR-type" evidence="4">
    <location>
        <begin position="7"/>
        <end position="74"/>
    </location>
</feature>
<dbReference type="SMART" id="SM00895">
    <property type="entry name" value="FCD"/>
    <property type="match status" value="1"/>
</dbReference>
<dbReference type="SMART" id="SM00345">
    <property type="entry name" value="HTH_GNTR"/>
    <property type="match status" value="1"/>
</dbReference>
<keyword evidence="2 5" id="KW-0238">DNA-binding</keyword>
<sequence length="213" mass="25058">MALTFPEPLYQQAYKELKRLIVTGKLQPGEKVIMSKLAEQYEISRTPLREALRQLQSEGLIIQDHTTMKIVEINKHDFLDLYQTRIVLEKEVIKSIVGLIPEEDFPKIESILLESEKAIQEEDPYKILEANTQFHECLMNYCPNVRMIQLLNYVRSLLLIYRANINKKAKNNMDIYHEHRSIFEAVKTRDVEKSIQCIETHMLNDQKRGLEDL</sequence>
<organism evidence="5 6">
    <name type="scientific">Mesobacillus persicus</name>
    <dbReference type="NCBI Taxonomy" id="930146"/>
    <lineage>
        <taxon>Bacteria</taxon>
        <taxon>Bacillati</taxon>
        <taxon>Bacillota</taxon>
        <taxon>Bacilli</taxon>
        <taxon>Bacillales</taxon>
        <taxon>Bacillaceae</taxon>
        <taxon>Mesobacillus</taxon>
    </lineage>
</organism>
<evidence type="ECO:0000256" key="1">
    <source>
        <dbReference type="ARBA" id="ARBA00023015"/>
    </source>
</evidence>
<dbReference type="PROSITE" id="PS50949">
    <property type="entry name" value="HTH_GNTR"/>
    <property type="match status" value="1"/>
</dbReference>
<dbReference type="GO" id="GO:0003677">
    <property type="term" value="F:DNA binding"/>
    <property type="evidence" value="ECO:0007669"/>
    <property type="project" value="UniProtKB-KW"/>
</dbReference>
<dbReference type="AlphaFoldDB" id="A0A1H8F0G3"/>
<dbReference type="Proteomes" id="UP000198553">
    <property type="component" value="Unassembled WGS sequence"/>
</dbReference>
<proteinExistence type="predicted"/>
<dbReference type="STRING" id="930146.SAMN05192533_110172"/>
<accession>A0A1H8F0G3</accession>
<dbReference type="EMBL" id="FOBW01000010">
    <property type="protein sequence ID" value="SEN25126.1"/>
    <property type="molecule type" value="Genomic_DNA"/>
</dbReference>
<dbReference type="PRINTS" id="PR00035">
    <property type="entry name" value="HTHGNTR"/>
</dbReference>
<dbReference type="GO" id="GO:0003700">
    <property type="term" value="F:DNA-binding transcription factor activity"/>
    <property type="evidence" value="ECO:0007669"/>
    <property type="project" value="InterPro"/>
</dbReference>
<keyword evidence="6" id="KW-1185">Reference proteome</keyword>
<dbReference type="Pfam" id="PF00392">
    <property type="entry name" value="GntR"/>
    <property type="match status" value="1"/>
</dbReference>
<dbReference type="Gene3D" id="1.10.10.10">
    <property type="entry name" value="Winged helix-like DNA-binding domain superfamily/Winged helix DNA-binding domain"/>
    <property type="match status" value="1"/>
</dbReference>
<protein>
    <submittedName>
        <fullName evidence="5">DNA-binding transcriptional regulator, GntR family</fullName>
    </submittedName>
</protein>
<gene>
    <name evidence="5" type="ORF">SAMN05192533_110172</name>
</gene>
<keyword evidence="1" id="KW-0805">Transcription regulation</keyword>
<evidence type="ECO:0000256" key="3">
    <source>
        <dbReference type="ARBA" id="ARBA00023163"/>
    </source>
</evidence>
<reference evidence="6" key="1">
    <citation type="submission" date="2016-10" db="EMBL/GenBank/DDBJ databases">
        <authorList>
            <person name="Varghese N."/>
            <person name="Submissions S."/>
        </authorList>
    </citation>
    <scope>NUCLEOTIDE SEQUENCE [LARGE SCALE GENOMIC DNA]</scope>
    <source>
        <strain evidence="6">B48,IBRC-M 10115,DSM 25386,CECT 8001</strain>
    </source>
</reference>
<evidence type="ECO:0000259" key="4">
    <source>
        <dbReference type="PROSITE" id="PS50949"/>
    </source>
</evidence>
<evidence type="ECO:0000313" key="5">
    <source>
        <dbReference type="EMBL" id="SEN25126.1"/>
    </source>
</evidence>
<dbReference type="InterPro" id="IPR036390">
    <property type="entry name" value="WH_DNA-bd_sf"/>
</dbReference>
<dbReference type="CDD" id="cd07377">
    <property type="entry name" value="WHTH_GntR"/>
    <property type="match status" value="1"/>
</dbReference>
<dbReference type="Pfam" id="PF07729">
    <property type="entry name" value="FCD"/>
    <property type="match status" value="1"/>
</dbReference>
<dbReference type="Gene3D" id="1.20.120.530">
    <property type="entry name" value="GntR ligand-binding domain-like"/>
    <property type="match status" value="1"/>
</dbReference>
<dbReference type="InterPro" id="IPR000524">
    <property type="entry name" value="Tscrpt_reg_HTH_GntR"/>
</dbReference>
<dbReference type="InterPro" id="IPR036388">
    <property type="entry name" value="WH-like_DNA-bd_sf"/>
</dbReference>
<evidence type="ECO:0000313" key="6">
    <source>
        <dbReference type="Proteomes" id="UP000198553"/>
    </source>
</evidence>
<dbReference type="InterPro" id="IPR008920">
    <property type="entry name" value="TF_FadR/GntR_C"/>
</dbReference>
<name>A0A1H8F0G3_9BACI</name>
<dbReference type="InterPro" id="IPR011711">
    <property type="entry name" value="GntR_C"/>
</dbReference>
<dbReference type="PANTHER" id="PTHR43537">
    <property type="entry name" value="TRANSCRIPTIONAL REGULATOR, GNTR FAMILY"/>
    <property type="match status" value="1"/>
</dbReference>